<reference evidence="1" key="1">
    <citation type="submission" date="2023-06" db="EMBL/GenBank/DDBJ databases">
        <title>Genome-scale phylogeny and comparative genomics of the fungal order Sordariales.</title>
        <authorList>
            <consortium name="Lawrence Berkeley National Laboratory"/>
            <person name="Hensen N."/>
            <person name="Bonometti L."/>
            <person name="Westerberg I."/>
            <person name="Brannstrom I.O."/>
            <person name="Guillou S."/>
            <person name="Cros-Aarteil S."/>
            <person name="Calhoun S."/>
            <person name="Haridas S."/>
            <person name="Kuo A."/>
            <person name="Mondo S."/>
            <person name="Pangilinan J."/>
            <person name="Riley R."/>
            <person name="Labutti K."/>
            <person name="Andreopoulos B."/>
            <person name="Lipzen A."/>
            <person name="Chen C."/>
            <person name="Yanf M."/>
            <person name="Daum C."/>
            <person name="Ng V."/>
            <person name="Clum A."/>
            <person name="Steindorff A."/>
            <person name="Ohm R."/>
            <person name="Martin F."/>
            <person name="Silar P."/>
            <person name="Natvig D."/>
            <person name="Lalanne C."/>
            <person name="Gautier V."/>
            <person name="Ament-Velasquez S.L."/>
            <person name="Kruys A."/>
            <person name="Hutchinson M.I."/>
            <person name="Powell A.J."/>
            <person name="Barry K."/>
            <person name="Miller A.N."/>
            <person name="Grigoriev I.V."/>
            <person name="Debuchy R."/>
            <person name="Gladieux P."/>
            <person name="Thoren M.H."/>
            <person name="Johannesson H."/>
        </authorList>
    </citation>
    <scope>NUCLEOTIDE SEQUENCE</scope>
    <source>
        <strain evidence="1">SMH4607-1</strain>
    </source>
</reference>
<sequence>MTSLSEEDRLCCAYDELEEGTTKTFRAAAKAWNVPYDKLKSRWAGARPRNENGSNNTLLSETPKLALLTWINLRLTCGKGVNNYDIMRVANHIQINNGSEARATAR</sequence>
<accession>A0AA40A1S1</accession>
<name>A0AA40A1S1_9PEZI</name>
<protein>
    <recommendedName>
        <fullName evidence="3">HTH psq-type domain-containing protein</fullName>
    </recommendedName>
</protein>
<organism evidence="1 2">
    <name type="scientific">Lasiosphaeris hirsuta</name>
    <dbReference type="NCBI Taxonomy" id="260670"/>
    <lineage>
        <taxon>Eukaryota</taxon>
        <taxon>Fungi</taxon>
        <taxon>Dikarya</taxon>
        <taxon>Ascomycota</taxon>
        <taxon>Pezizomycotina</taxon>
        <taxon>Sordariomycetes</taxon>
        <taxon>Sordariomycetidae</taxon>
        <taxon>Sordariales</taxon>
        <taxon>Lasiosphaeriaceae</taxon>
        <taxon>Lasiosphaeris</taxon>
    </lineage>
</organism>
<dbReference type="EMBL" id="JAUKUA010000006">
    <property type="protein sequence ID" value="KAK0707738.1"/>
    <property type="molecule type" value="Genomic_DNA"/>
</dbReference>
<comment type="caution">
    <text evidence="1">The sequence shown here is derived from an EMBL/GenBank/DDBJ whole genome shotgun (WGS) entry which is preliminary data.</text>
</comment>
<proteinExistence type="predicted"/>
<gene>
    <name evidence="1" type="ORF">B0H67DRAFT_588468</name>
</gene>
<keyword evidence="2" id="KW-1185">Reference proteome</keyword>
<evidence type="ECO:0000313" key="1">
    <source>
        <dbReference type="EMBL" id="KAK0707738.1"/>
    </source>
</evidence>
<dbReference type="Proteomes" id="UP001172102">
    <property type="component" value="Unassembled WGS sequence"/>
</dbReference>
<dbReference type="AlphaFoldDB" id="A0AA40A1S1"/>
<evidence type="ECO:0008006" key="3">
    <source>
        <dbReference type="Google" id="ProtNLM"/>
    </source>
</evidence>
<evidence type="ECO:0000313" key="2">
    <source>
        <dbReference type="Proteomes" id="UP001172102"/>
    </source>
</evidence>